<dbReference type="AlphaFoldDB" id="B8A8B1"/>
<name>B8A8B1_ORYSI</name>
<protein>
    <submittedName>
        <fullName evidence="2">Uncharacterized protein</fullName>
    </submittedName>
</protein>
<evidence type="ECO:0000256" key="1">
    <source>
        <dbReference type="SAM" id="MobiDB-lite"/>
    </source>
</evidence>
<feature type="region of interest" description="Disordered" evidence="1">
    <location>
        <begin position="1"/>
        <end position="73"/>
    </location>
</feature>
<proteinExistence type="predicted"/>
<evidence type="ECO:0000313" key="2">
    <source>
        <dbReference type="EMBL" id="EEC71348.1"/>
    </source>
</evidence>
<feature type="compositionally biased region" description="Basic and acidic residues" evidence="1">
    <location>
        <begin position="1"/>
        <end position="10"/>
    </location>
</feature>
<organism evidence="2 3">
    <name type="scientific">Oryza sativa subsp. indica</name>
    <name type="common">Rice</name>
    <dbReference type="NCBI Taxonomy" id="39946"/>
    <lineage>
        <taxon>Eukaryota</taxon>
        <taxon>Viridiplantae</taxon>
        <taxon>Streptophyta</taxon>
        <taxon>Embryophyta</taxon>
        <taxon>Tracheophyta</taxon>
        <taxon>Spermatophyta</taxon>
        <taxon>Magnoliopsida</taxon>
        <taxon>Liliopsida</taxon>
        <taxon>Poales</taxon>
        <taxon>Poaceae</taxon>
        <taxon>BOP clade</taxon>
        <taxon>Oryzoideae</taxon>
        <taxon>Oryzeae</taxon>
        <taxon>Oryzinae</taxon>
        <taxon>Oryza</taxon>
        <taxon>Oryza sativa</taxon>
    </lineage>
</organism>
<dbReference type="Proteomes" id="UP000007015">
    <property type="component" value="Chromosome 1"/>
</dbReference>
<sequence length="73" mass="8232">MDGERNKKENVMVGSTSRPHRSNRLHDAQKLTSLLSKQGLRHPPHLVVLDGKKKDNSQRMTIHAAQAPQRDGK</sequence>
<reference evidence="2 3" key="1">
    <citation type="journal article" date="2005" name="PLoS Biol.">
        <title>The genomes of Oryza sativa: a history of duplications.</title>
        <authorList>
            <person name="Yu J."/>
            <person name="Wang J."/>
            <person name="Lin W."/>
            <person name="Li S."/>
            <person name="Li H."/>
            <person name="Zhou J."/>
            <person name="Ni P."/>
            <person name="Dong W."/>
            <person name="Hu S."/>
            <person name="Zeng C."/>
            <person name="Zhang J."/>
            <person name="Zhang Y."/>
            <person name="Li R."/>
            <person name="Xu Z."/>
            <person name="Li S."/>
            <person name="Li X."/>
            <person name="Zheng H."/>
            <person name="Cong L."/>
            <person name="Lin L."/>
            <person name="Yin J."/>
            <person name="Geng J."/>
            <person name="Li G."/>
            <person name="Shi J."/>
            <person name="Liu J."/>
            <person name="Lv H."/>
            <person name="Li J."/>
            <person name="Wang J."/>
            <person name="Deng Y."/>
            <person name="Ran L."/>
            <person name="Shi X."/>
            <person name="Wang X."/>
            <person name="Wu Q."/>
            <person name="Li C."/>
            <person name="Ren X."/>
            <person name="Wang J."/>
            <person name="Wang X."/>
            <person name="Li D."/>
            <person name="Liu D."/>
            <person name="Zhang X."/>
            <person name="Ji Z."/>
            <person name="Zhao W."/>
            <person name="Sun Y."/>
            <person name="Zhang Z."/>
            <person name="Bao J."/>
            <person name="Han Y."/>
            <person name="Dong L."/>
            <person name="Ji J."/>
            <person name="Chen P."/>
            <person name="Wu S."/>
            <person name="Liu J."/>
            <person name="Xiao Y."/>
            <person name="Bu D."/>
            <person name="Tan J."/>
            <person name="Yang L."/>
            <person name="Ye C."/>
            <person name="Zhang J."/>
            <person name="Xu J."/>
            <person name="Zhou Y."/>
            <person name="Yu Y."/>
            <person name="Zhang B."/>
            <person name="Zhuang S."/>
            <person name="Wei H."/>
            <person name="Liu B."/>
            <person name="Lei M."/>
            <person name="Yu H."/>
            <person name="Li Y."/>
            <person name="Xu H."/>
            <person name="Wei S."/>
            <person name="He X."/>
            <person name="Fang L."/>
            <person name="Zhang Z."/>
            <person name="Zhang Y."/>
            <person name="Huang X."/>
            <person name="Su Z."/>
            <person name="Tong W."/>
            <person name="Li J."/>
            <person name="Tong Z."/>
            <person name="Li S."/>
            <person name="Ye J."/>
            <person name="Wang L."/>
            <person name="Fang L."/>
            <person name="Lei T."/>
            <person name="Chen C."/>
            <person name="Chen H."/>
            <person name="Xu Z."/>
            <person name="Li H."/>
            <person name="Huang H."/>
            <person name="Zhang F."/>
            <person name="Xu H."/>
            <person name="Li N."/>
            <person name="Zhao C."/>
            <person name="Li S."/>
            <person name="Dong L."/>
            <person name="Huang Y."/>
            <person name="Li L."/>
            <person name="Xi Y."/>
            <person name="Qi Q."/>
            <person name="Li W."/>
            <person name="Zhang B."/>
            <person name="Hu W."/>
            <person name="Zhang Y."/>
            <person name="Tian X."/>
            <person name="Jiao Y."/>
            <person name="Liang X."/>
            <person name="Jin J."/>
            <person name="Gao L."/>
            <person name="Zheng W."/>
            <person name="Hao B."/>
            <person name="Liu S."/>
            <person name="Wang W."/>
            <person name="Yuan L."/>
            <person name="Cao M."/>
            <person name="McDermott J."/>
            <person name="Samudrala R."/>
            <person name="Wang J."/>
            <person name="Wong G.K."/>
            <person name="Yang H."/>
        </authorList>
    </citation>
    <scope>NUCLEOTIDE SEQUENCE [LARGE SCALE GENOMIC DNA]</scope>
    <source>
        <strain evidence="3">cv. 93-11</strain>
    </source>
</reference>
<dbReference type="EMBL" id="CM000126">
    <property type="protein sequence ID" value="EEC71348.1"/>
    <property type="molecule type" value="Genomic_DNA"/>
</dbReference>
<evidence type="ECO:0000313" key="3">
    <source>
        <dbReference type="Proteomes" id="UP000007015"/>
    </source>
</evidence>
<keyword evidence="3" id="KW-1185">Reference proteome</keyword>
<dbReference type="Gramene" id="BGIOSGA000951-TA">
    <property type="protein sequence ID" value="BGIOSGA000951-PA"/>
    <property type="gene ID" value="BGIOSGA000951"/>
</dbReference>
<dbReference type="HOGENOM" id="CLU_2709156_0_0_1"/>
<accession>B8A8B1</accession>
<gene>
    <name evidence="2" type="ORF">OsI_03418</name>
</gene>